<feature type="transmembrane region" description="Helical" evidence="6">
    <location>
        <begin position="347"/>
        <end position="371"/>
    </location>
</feature>
<evidence type="ECO:0000313" key="7">
    <source>
        <dbReference type="EMBL" id="KDO23799.1"/>
    </source>
</evidence>
<dbReference type="OMA" id="GCTFNKI"/>
<dbReference type="GeneID" id="24133282"/>
<organism evidence="7 8">
    <name type="scientific">Saprolegnia parasitica (strain CBS 223.65)</name>
    <dbReference type="NCBI Taxonomy" id="695850"/>
    <lineage>
        <taxon>Eukaryota</taxon>
        <taxon>Sar</taxon>
        <taxon>Stramenopiles</taxon>
        <taxon>Oomycota</taxon>
        <taxon>Saprolegniomycetes</taxon>
        <taxon>Saprolegniales</taxon>
        <taxon>Saprolegniaceae</taxon>
        <taxon>Saprolegnia</taxon>
    </lineage>
</organism>
<dbReference type="InterPro" id="IPR005016">
    <property type="entry name" value="TDE1/TMS"/>
</dbReference>
<dbReference type="GO" id="GO:0016020">
    <property type="term" value="C:membrane"/>
    <property type="evidence" value="ECO:0007669"/>
    <property type="project" value="UniProtKB-SubCell"/>
</dbReference>
<comment type="similarity">
    <text evidence="2">Belongs to the TDE1 family.</text>
</comment>
<evidence type="ECO:0000313" key="8">
    <source>
        <dbReference type="Proteomes" id="UP000030745"/>
    </source>
</evidence>
<evidence type="ECO:0000256" key="4">
    <source>
        <dbReference type="ARBA" id="ARBA00022989"/>
    </source>
</evidence>
<name>A0A067BZ59_SAPPC</name>
<feature type="transmembrane region" description="Helical" evidence="6">
    <location>
        <begin position="186"/>
        <end position="205"/>
    </location>
</feature>
<dbReference type="Pfam" id="PF03348">
    <property type="entry name" value="Serinc"/>
    <property type="match status" value="1"/>
</dbReference>
<feature type="transmembrane region" description="Helical" evidence="6">
    <location>
        <begin position="107"/>
        <end position="134"/>
    </location>
</feature>
<feature type="transmembrane region" description="Helical" evidence="6">
    <location>
        <begin position="155"/>
        <end position="180"/>
    </location>
</feature>
<dbReference type="PANTHER" id="PTHR10383">
    <property type="entry name" value="SERINE INCORPORATOR"/>
    <property type="match status" value="1"/>
</dbReference>
<feature type="transmembrane region" description="Helical" evidence="6">
    <location>
        <begin position="81"/>
        <end position="101"/>
    </location>
</feature>
<evidence type="ECO:0000256" key="2">
    <source>
        <dbReference type="ARBA" id="ARBA00006665"/>
    </source>
</evidence>
<evidence type="ECO:0000256" key="3">
    <source>
        <dbReference type="ARBA" id="ARBA00022692"/>
    </source>
</evidence>
<feature type="transmembrane region" description="Helical" evidence="6">
    <location>
        <begin position="51"/>
        <end position="72"/>
    </location>
</feature>
<feature type="transmembrane region" description="Helical" evidence="6">
    <location>
        <begin position="212"/>
        <end position="233"/>
    </location>
</feature>
<comment type="subcellular location">
    <subcellularLocation>
        <location evidence="1">Membrane</location>
        <topology evidence="1">Multi-pass membrane protein</topology>
    </subcellularLocation>
</comment>
<feature type="transmembrane region" description="Helical" evidence="6">
    <location>
        <begin position="313"/>
        <end position="335"/>
    </location>
</feature>
<reference evidence="7 8" key="1">
    <citation type="journal article" date="2013" name="PLoS Genet.">
        <title>Distinctive expansion of potential virulence genes in the genome of the oomycete fish pathogen Saprolegnia parasitica.</title>
        <authorList>
            <person name="Jiang R.H."/>
            <person name="de Bruijn I."/>
            <person name="Haas B.J."/>
            <person name="Belmonte R."/>
            <person name="Lobach L."/>
            <person name="Christie J."/>
            <person name="van den Ackerveken G."/>
            <person name="Bottin A."/>
            <person name="Bulone V."/>
            <person name="Diaz-Moreno S.M."/>
            <person name="Dumas B."/>
            <person name="Fan L."/>
            <person name="Gaulin E."/>
            <person name="Govers F."/>
            <person name="Grenville-Briggs L.J."/>
            <person name="Horner N.R."/>
            <person name="Levin J.Z."/>
            <person name="Mammella M."/>
            <person name="Meijer H.J."/>
            <person name="Morris P."/>
            <person name="Nusbaum C."/>
            <person name="Oome S."/>
            <person name="Phillips A.J."/>
            <person name="van Rooyen D."/>
            <person name="Rzeszutek E."/>
            <person name="Saraiva M."/>
            <person name="Secombes C.J."/>
            <person name="Seidl M.F."/>
            <person name="Snel B."/>
            <person name="Stassen J.H."/>
            <person name="Sykes S."/>
            <person name="Tripathy S."/>
            <person name="van den Berg H."/>
            <person name="Vega-Arreguin J.C."/>
            <person name="Wawra S."/>
            <person name="Young S.K."/>
            <person name="Zeng Q."/>
            <person name="Dieguez-Uribeondo J."/>
            <person name="Russ C."/>
            <person name="Tyler B.M."/>
            <person name="van West P."/>
        </authorList>
    </citation>
    <scope>NUCLEOTIDE SEQUENCE [LARGE SCALE GENOMIC DNA]</scope>
    <source>
        <strain evidence="7 8">CBS 223.65</strain>
    </source>
</reference>
<accession>A0A067BZ59</accession>
<dbReference type="AlphaFoldDB" id="A0A067BZ59"/>
<dbReference type="VEuPathDB" id="FungiDB:SPRG_11229"/>
<protein>
    <recommendedName>
        <fullName evidence="9">Serine incorporator</fullName>
    </recommendedName>
</protein>
<dbReference type="RefSeq" id="XP_012205435.1">
    <property type="nucleotide sequence ID" value="XM_012350045.1"/>
</dbReference>
<evidence type="ECO:0000256" key="6">
    <source>
        <dbReference type="SAM" id="Phobius"/>
    </source>
</evidence>
<evidence type="ECO:0008006" key="9">
    <source>
        <dbReference type="Google" id="ProtNLM"/>
    </source>
</evidence>
<sequence length="377" mass="41222">MKRWPYLALFFANAVVAALLATYGQDLLELSPAIGRCDRHANAHCLGQQTIYRASATISAFFLLLMLLSVLYERRAFRSRLVLGCQLPMYLGALTGAFFLPNEVFDAYAYLAAVLSGIFILMQIVILLDCVYHVRDSLLDRLQDPKAPRSCLWPCVYLGLSLTGLGLATLGLVVLFYYYAASPLGLGFLIVTCVSILVVVPLSVADRVGAGLLPPAAIALYLVYLLWQALLMLPDFEPAFLQGESRASTISIPSTIIAALTDSYTGWRTSCAASSLFRLELPEAQTETALDAVGAEAGRNVVDIEPQIVAPSWQFHCILLFSGLYMAMALTNWGVGAGKSDTQRVSMWVQIASQWATTLLFTWTLIAPVVLPDRDFS</sequence>
<keyword evidence="4 6" id="KW-1133">Transmembrane helix</keyword>
<dbReference type="KEGG" id="spar:SPRG_11229"/>
<keyword evidence="8" id="KW-1185">Reference proteome</keyword>
<dbReference type="OrthoDB" id="5963193at2759"/>
<gene>
    <name evidence="7" type="ORF">SPRG_11229</name>
</gene>
<evidence type="ECO:0000256" key="5">
    <source>
        <dbReference type="ARBA" id="ARBA00023136"/>
    </source>
</evidence>
<evidence type="ECO:0000256" key="1">
    <source>
        <dbReference type="ARBA" id="ARBA00004141"/>
    </source>
</evidence>
<dbReference type="PANTHER" id="PTHR10383:SF9">
    <property type="entry name" value="SERINE INCORPORATOR, ISOFORM F"/>
    <property type="match status" value="1"/>
</dbReference>
<proteinExistence type="inferred from homology"/>
<dbReference type="EMBL" id="KK583249">
    <property type="protein sequence ID" value="KDO23799.1"/>
    <property type="molecule type" value="Genomic_DNA"/>
</dbReference>
<dbReference type="Proteomes" id="UP000030745">
    <property type="component" value="Unassembled WGS sequence"/>
</dbReference>
<keyword evidence="5 6" id="KW-0472">Membrane</keyword>
<keyword evidence="3 6" id="KW-0812">Transmembrane</keyword>